<comment type="caution">
    <text evidence="2">The sequence shown here is derived from an EMBL/GenBank/DDBJ whole genome shotgun (WGS) entry which is preliminary data.</text>
</comment>
<gene>
    <name evidence="2" type="ORF">NUU61_000647</name>
</gene>
<accession>A0A9W9GAH1</accession>
<dbReference type="Proteomes" id="UP001141434">
    <property type="component" value="Unassembled WGS sequence"/>
</dbReference>
<dbReference type="Pfam" id="PF00646">
    <property type="entry name" value="F-box"/>
    <property type="match status" value="1"/>
</dbReference>
<keyword evidence="3" id="KW-1185">Reference proteome</keyword>
<dbReference type="InterPro" id="IPR001810">
    <property type="entry name" value="F-box_dom"/>
</dbReference>
<evidence type="ECO:0000259" key="1">
    <source>
        <dbReference type="PROSITE" id="PS50181"/>
    </source>
</evidence>
<dbReference type="OrthoDB" id="2687876at2759"/>
<proteinExistence type="predicted"/>
<reference evidence="2" key="2">
    <citation type="journal article" date="2023" name="IMA Fungus">
        <title>Comparative genomic study of the Penicillium genus elucidates a diverse pangenome and 15 lateral gene transfer events.</title>
        <authorList>
            <person name="Petersen C."/>
            <person name="Sorensen T."/>
            <person name="Nielsen M.R."/>
            <person name="Sondergaard T.E."/>
            <person name="Sorensen J.L."/>
            <person name="Fitzpatrick D.A."/>
            <person name="Frisvad J.C."/>
            <person name="Nielsen K.L."/>
        </authorList>
    </citation>
    <scope>NUCLEOTIDE SEQUENCE</scope>
    <source>
        <strain evidence="2">IBT 34128</strain>
    </source>
</reference>
<dbReference type="PROSITE" id="PS50181">
    <property type="entry name" value="FBOX"/>
    <property type="match status" value="1"/>
</dbReference>
<evidence type="ECO:0000313" key="2">
    <source>
        <dbReference type="EMBL" id="KAJ5114888.1"/>
    </source>
</evidence>
<sequence length="396" mass="45286">MSYDETDFQIFTLFTDPDNWSKEKLMELLCRDMPNEEHVNAYCHISSSALVIKPEDVRSTLGDLESLPREILHKTLEELSFASIEIFSRTCRAARLLVDKVMAYRELIRFIPKILTIFSDTRLMQYHSVADVRQELHFRYCRSCGDVGTYLFLPTCERVCLTCLNFNQAYWCLPQSQVSQAFALPDNVVETLPVQIISQSSYRSTEEWPELDTTQYQLVAVKSALQVAINWHGSQAKVQEEGNLISPDKFADSSATECEEGALFRYLREAKLGPLAHNPSLDPPPTRTLVHHEFHGLASIWIPFMPHRGTIPEKLYFCGGCQNIVKRFDPNISDRVLGQMDIDPGMPFQEIRRRLLGKAWKARTWDEMVEHIRSECSGGRGMMFEEKMAAFGAVAG</sequence>
<protein>
    <recommendedName>
        <fullName evidence="1">F-box domain-containing protein</fullName>
    </recommendedName>
</protein>
<name>A0A9W9GAH1_9EURO</name>
<reference evidence="2" key="1">
    <citation type="submission" date="2022-11" db="EMBL/GenBank/DDBJ databases">
        <authorList>
            <person name="Petersen C."/>
        </authorList>
    </citation>
    <scope>NUCLEOTIDE SEQUENCE</scope>
    <source>
        <strain evidence="2">IBT 34128</strain>
    </source>
</reference>
<organism evidence="2 3">
    <name type="scientific">Penicillium alfredii</name>
    <dbReference type="NCBI Taxonomy" id="1506179"/>
    <lineage>
        <taxon>Eukaryota</taxon>
        <taxon>Fungi</taxon>
        <taxon>Dikarya</taxon>
        <taxon>Ascomycota</taxon>
        <taxon>Pezizomycotina</taxon>
        <taxon>Eurotiomycetes</taxon>
        <taxon>Eurotiomycetidae</taxon>
        <taxon>Eurotiales</taxon>
        <taxon>Aspergillaceae</taxon>
        <taxon>Penicillium</taxon>
    </lineage>
</organism>
<dbReference type="EMBL" id="JAPMSZ010000001">
    <property type="protein sequence ID" value="KAJ5114888.1"/>
    <property type="molecule type" value="Genomic_DNA"/>
</dbReference>
<dbReference type="GeneID" id="81390399"/>
<dbReference type="AlphaFoldDB" id="A0A9W9GAH1"/>
<evidence type="ECO:0000313" key="3">
    <source>
        <dbReference type="Proteomes" id="UP001141434"/>
    </source>
</evidence>
<dbReference type="RefSeq" id="XP_056516081.1">
    <property type="nucleotide sequence ID" value="XM_056651231.1"/>
</dbReference>
<feature type="domain" description="F-box" evidence="1">
    <location>
        <begin position="61"/>
        <end position="107"/>
    </location>
</feature>